<dbReference type="InterPro" id="IPR001650">
    <property type="entry name" value="Helicase_C-like"/>
</dbReference>
<dbReference type="InterPro" id="IPR014001">
    <property type="entry name" value="Helicase_ATP-bd"/>
</dbReference>
<dbReference type="Pfam" id="PF22982">
    <property type="entry name" value="WHD_HRQ1"/>
    <property type="match status" value="1"/>
</dbReference>
<dbReference type="EMBL" id="CP088295">
    <property type="protein sequence ID" value="UUY04235.1"/>
    <property type="molecule type" value="Genomic_DNA"/>
</dbReference>
<dbReference type="CDD" id="cd17923">
    <property type="entry name" value="DEXHc_Hrq1-like"/>
    <property type="match status" value="1"/>
</dbReference>
<evidence type="ECO:0000313" key="5">
    <source>
        <dbReference type="EMBL" id="UUY04235.1"/>
    </source>
</evidence>
<dbReference type="CDD" id="cd18797">
    <property type="entry name" value="SF2_C_Hrq"/>
    <property type="match status" value="1"/>
</dbReference>
<evidence type="ECO:0000256" key="2">
    <source>
        <dbReference type="ARBA" id="ARBA00022840"/>
    </source>
</evidence>
<dbReference type="Pfam" id="PF09369">
    <property type="entry name" value="MZB"/>
    <property type="match status" value="1"/>
</dbReference>
<keyword evidence="2" id="KW-0067">ATP-binding</keyword>
<sequence>MAVSERTDPWQKLLDAGEADGRLVRRAYEGARRAVTAEIPADLHPDVRAALGRAGIDALYVHQADALQAAFAGPTIITTGTASGKSLCFNLPTLDVLCGDPHARALYLYPTKALAQDQARALHALGLHQQIRPSIYDGDTPREQRTAIRRKSNLILTNPDMLHVGILPNHRAWGDVFANLAVVVVDEAHVYRGVFGSHVANVLRRLRRVAGAYGTEPRFLLASATIGNPVELAERLTGIDDFALVDQDGSAHAPRHIAMWNPPLEDEALGLRRSALAETADLLAELVASGARTICFIKSRKAVELTARLVSMKLRDTDPHLADKVAPYRAGFTPQQRRELEARLVSGDLRAVITTDALELGIDIGALDAAVVTTFPGTVASLRQMWGRAGRRTTGLAVYVAGDDALDQFFCRHPDQFLDRAVESAILDYENEQIHLAHLLCAAHEGPLEPADAETLGPRWEAHAQSLVASGELVARKGTYVLRAPEDYPAARVSLRSASPDSFAVVDVANGEVLGSVEAARAFSTTHPGAVYLHLGRQYVVRELDLETRRALVEPFDGDWYTQPKRETLTWIDKLLDRRDVMGVTLSFGLVSVTESVVAYQRKRLSDHEVIDLQGLDLPETTFQTQALWYEPDADLLAEDFPLDVLLGALHATEHTQIAVLPLLAMCDRWDIGGLSTNAHPQTGMPTIFIYDGHPGGVGITRVGYHVFETLVADAHQLIADCPCEKGCPSCVQSPKCGNLNEPLHKAGALEIMARMLQR</sequence>
<dbReference type="SMART" id="SM00487">
    <property type="entry name" value="DEXDc"/>
    <property type="match status" value="1"/>
</dbReference>
<keyword evidence="6" id="KW-1185">Reference proteome</keyword>
<keyword evidence="5" id="KW-0347">Helicase</keyword>
<dbReference type="PANTHER" id="PTHR47957:SF3">
    <property type="entry name" value="ATP-DEPENDENT HELICASE HRQ1"/>
    <property type="match status" value="1"/>
</dbReference>
<dbReference type="PANTHER" id="PTHR47957">
    <property type="entry name" value="ATP-DEPENDENT HELICASE HRQ1"/>
    <property type="match status" value="1"/>
</dbReference>
<name>A0ABY5PIC8_9ACTN</name>
<reference evidence="6" key="1">
    <citation type="submission" date="2021-11" db="EMBL/GenBank/DDBJ databases">
        <title>Cultivation dependent microbiological survey of springs from the worlds oldest radium mine currently devoted to the extraction of radon-saturated water.</title>
        <authorList>
            <person name="Kapinusova G."/>
            <person name="Smrhova T."/>
            <person name="Strejcek M."/>
            <person name="Suman J."/>
            <person name="Jani K."/>
            <person name="Pajer P."/>
            <person name="Uhlik O."/>
        </authorList>
    </citation>
    <scope>NUCLEOTIDE SEQUENCE [LARGE SCALE GENOMIC DNA]</scope>
    <source>
        <strain evidence="6">J379</strain>
    </source>
</reference>
<gene>
    <name evidence="5" type="ORF">LRS13_01505</name>
</gene>
<dbReference type="SMART" id="SM00490">
    <property type="entry name" value="HELICc"/>
    <property type="match status" value="1"/>
</dbReference>
<evidence type="ECO:0000313" key="6">
    <source>
        <dbReference type="Proteomes" id="UP001058860"/>
    </source>
</evidence>
<accession>A0ABY5PIC8</accession>
<evidence type="ECO:0000256" key="1">
    <source>
        <dbReference type="ARBA" id="ARBA00022741"/>
    </source>
</evidence>
<dbReference type="Pfam" id="PF00271">
    <property type="entry name" value="Helicase_C"/>
    <property type="match status" value="1"/>
</dbReference>
<dbReference type="InterPro" id="IPR055227">
    <property type="entry name" value="HRQ1_WHD"/>
</dbReference>
<evidence type="ECO:0000259" key="3">
    <source>
        <dbReference type="PROSITE" id="PS51192"/>
    </source>
</evidence>
<protein>
    <submittedName>
        <fullName evidence="5">DEAD/DEAH box helicase</fullName>
    </submittedName>
</protein>
<proteinExistence type="predicted"/>
<dbReference type="RefSeq" id="WP_353864727.1">
    <property type="nucleotide sequence ID" value="NZ_CP088295.1"/>
</dbReference>
<dbReference type="Gene3D" id="3.40.50.300">
    <property type="entry name" value="P-loop containing nucleotide triphosphate hydrolases"/>
    <property type="match status" value="2"/>
</dbReference>
<organism evidence="5 6">
    <name type="scientific">Svornostia abyssi</name>
    <dbReference type="NCBI Taxonomy" id="2898438"/>
    <lineage>
        <taxon>Bacteria</taxon>
        <taxon>Bacillati</taxon>
        <taxon>Actinomycetota</taxon>
        <taxon>Thermoleophilia</taxon>
        <taxon>Solirubrobacterales</taxon>
        <taxon>Baekduiaceae</taxon>
        <taxon>Svornostia</taxon>
    </lineage>
</organism>
<dbReference type="PROSITE" id="PS51194">
    <property type="entry name" value="HELICASE_CTER"/>
    <property type="match status" value="1"/>
</dbReference>
<dbReference type="InterPro" id="IPR027417">
    <property type="entry name" value="P-loop_NTPase"/>
</dbReference>
<feature type="domain" description="Helicase C-terminal" evidence="4">
    <location>
        <begin position="281"/>
        <end position="433"/>
    </location>
</feature>
<feature type="domain" description="Helicase ATP-binding" evidence="3">
    <location>
        <begin position="66"/>
        <end position="244"/>
    </location>
</feature>
<dbReference type="Pfam" id="PF00270">
    <property type="entry name" value="DEAD"/>
    <property type="match status" value="1"/>
</dbReference>
<keyword evidence="1" id="KW-0547">Nucleotide-binding</keyword>
<dbReference type="InterPro" id="IPR018973">
    <property type="entry name" value="MZB"/>
</dbReference>
<dbReference type="GO" id="GO:0004386">
    <property type="term" value="F:helicase activity"/>
    <property type="evidence" value="ECO:0007669"/>
    <property type="project" value="UniProtKB-KW"/>
</dbReference>
<evidence type="ECO:0000259" key="4">
    <source>
        <dbReference type="PROSITE" id="PS51194"/>
    </source>
</evidence>
<dbReference type="InterPro" id="IPR011545">
    <property type="entry name" value="DEAD/DEAH_box_helicase_dom"/>
</dbReference>
<dbReference type="SUPFAM" id="SSF52540">
    <property type="entry name" value="P-loop containing nucleoside triphosphate hydrolases"/>
    <property type="match status" value="1"/>
</dbReference>
<dbReference type="PROSITE" id="PS51192">
    <property type="entry name" value="HELICASE_ATP_BIND_1"/>
    <property type="match status" value="1"/>
</dbReference>
<dbReference type="Proteomes" id="UP001058860">
    <property type="component" value="Chromosome"/>
</dbReference>
<keyword evidence="5" id="KW-0378">Hydrolase</keyword>